<protein>
    <submittedName>
        <fullName evidence="2">Uncharacterized protein</fullName>
    </submittedName>
</protein>
<evidence type="ECO:0000256" key="1">
    <source>
        <dbReference type="SAM" id="MobiDB-lite"/>
    </source>
</evidence>
<dbReference type="Proteomes" id="UP001589710">
    <property type="component" value="Unassembled WGS sequence"/>
</dbReference>
<name>A0ABV5R7Z0_9ACTN</name>
<accession>A0ABV5R7Z0</accession>
<evidence type="ECO:0000313" key="2">
    <source>
        <dbReference type="EMBL" id="MFB9573964.1"/>
    </source>
</evidence>
<feature type="region of interest" description="Disordered" evidence="1">
    <location>
        <begin position="1"/>
        <end position="53"/>
    </location>
</feature>
<sequence length="68" mass="7119">MALNHHPAVIHQYESLEDTAQPAEAPNRRSESLQGRRGTPQGPQCDRASATTGAALKVEGGALTSLAP</sequence>
<proteinExistence type="predicted"/>
<evidence type="ECO:0000313" key="3">
    <source>
        <dbReference type="Proteomes" id="UP001589710"/>
    </source>
</evidence>
<keyword evidence="3" id="KW-1185">Reference proteome</keyword>
<comment type="caution">
    <text evidence="2">The sequence shown here is derived from an EMBL/GenBank/DDBJ whole genome shotgun (WGS) entry which is preliminary data.</text>
</comment>
<gene>
    <name evidence="2" type="ORF">ACFFTL_17035</name>
</gene>
<reference evidence="2 3" key="1">
    <citation type="submission" date="2024-09" db="EMBL/GenBank/DDBJ databases">
        <authorList>
            <person name="Sun Q."/>
            <person name="Mori K."/>
        </authorList>
    </citation>
    <scope>NUCLEOTIDE SEQUENCE [LARGE SCALE GENOMIC DNA]</scope>
    <source>
        <strain evidence="2 3">JCM 3331</strain>
    </source>
</reference>
<organism evidence="2 3">
    <name type="scientific">Streptomyces yanii</name>
    <dbReference type="NCBI Taxonomy" id="78510"/>
    <lineage>
        <taxon>Bacteria</taxon>
        <taxon>Bacillati</taxon>
        <taxon>Actinomycetota</taxon>
        <taxon>Actinomycetes</taxon>
        <taxon>Kitasatosporales</taxon>
        <taxon>Streptomycetaceae</taxon>
        <taxon>Streptomyces</taxon>
    </lineage>
</organism>
<dbReference type="EMBL" id="JBHMCG010000075">
    <property type="protein sequence ID" value="MFB9573964.1"/>
    <property type="molecule type" value="Genomic_DNA"/>
</dbReference>
<dbReference type="RefSeq" id="WP_345509637.1">
    <property type="nucleotide sequence ID" value="NZ_BAAAXD010000003.1"/>
</dbReference>